<feature type="compositionally biased region" description="Basic and acidic residues" evidence="1">
    <location>
        <begin position="1"/>
        <end position="18"/>
    </location>
</feature>
<reference evidence="3" key="1">
    <citation type="submission" date="2021-01" db="EMBL/GenBank/DDBJ databases">
        <title>Chromosome-level genome assembly of a human fungal pathogen reveals clustering of transcriptionally co-regulated genes.</title>
        <authorList>
            <person name="Voorhies M."/>
            <person name="Cohen S."/>
            <person name="Shea T.P."/>
            <person name="Petrus S."/>
            <person name="Munoz J.F."/>
            <person name="Poplawski S."/>
            <person name="Goldman W.E."/>
            <person name="Michael T."/>
            <person name="Cuomo C.A."/>
            <person name="Sil A."/>
            <person name="Beyhan S."/>
        </authorList>
    </citation>
    <scope>NUCLEOTIDE SEQUENCE</scope>
    <source>
        <strain evidence="3">WU24</strain>
    </source>
</reference>
<name>A0A8A1MM95_AJECA</name>
<feature type="region of interest" description="Disordered" evidence="1">
    <location>
        <begin position="1"/>
        <end position="177"/>
    </location>
</feature>
<organism evidence="3 4">
    <name type="scientific">Ajellomyces capsulatus</name>
    <name type="common">Darling's disease fungus</name>
    <name type="synonym">Histoplasma capsulatum</name>
    <dbReference type="NCBI Taxonomy" id="5037"/>
    <lineage>
        <taxon>Eukaryota</taxon>
        <taxon>Fungi</taxon>
        <taxon>Dikarya</taxon>
        <taxon>Ascomycota</taxon>
        <taxon>Pezizomycotina</taxon>
        <taxon>Eurotiomycetes</taxon>
        <taxon>Eurotiomycetidae</taxon>
        <taxon>Onygenales</taxon>
        <taxon>Ajellomycetaceae</taxon>
        <taxon>Histoplasma</taxon>
    </lineage>
</organism>
<evidence type="ECO:0000313" key="4">
    <source>
        <dbReference type="Proteomes" id="UP000663671"/>
    </source>
</evidence>
<evidence type="ECO:0000256" key="2">
    <source>
        <dbReference type="SAM" id="Phobius"/>
    </source>
</evidence>
<feature type="compositionally biased region" description="Pro residues" evidence="1">
    <location>
        <begin position="36"/>
        <end position="48"/>
    </location>
</feature>
<keyword evidence="2" id="KW-0472">Membrane</keyword>
<protein>
    <submittedName>
        <fullName evidence="3">Uncharacterized protein</fullName>
    </submittedName>
</protein>
<sequence>MALKDLLKKKDKIKDDHTQQVQQHQQPQRFYQQEPFSPPPPPPPPNPPEFKFFRSDTYTTESIQPPGQHQAQADSHSHPFHPESQSRSESPTSSNPSSSSRSPFSRLHRLSNVSSAGASENSPSQELSPAQSEKRERRLSQRLHLNRASRSASTSSVNLPSHLPQIAPDTGDAQDREAQWEKRATIMILTSVIYWAGIYLRRISKKQFDYMKMGSSRNQHACLANSQIPMVRIMR</sequence>
<feature type="compositionally biased region" description="Polar residues" evidence="1">
    <location>
        <begin position="112"/>
        <end position="131"/>
    </location>
</feature>
<keyword evidence="2" id="KW-1133">Transmembrane helix</keyword>
<dbReference type="OrthoDB" id="2148946at2759"/>
<feature type="transmembrane region" description="Helical" evidence="2">
    <location>
        <begin position="184"/>
        <end position="203"/>
    </location>
</feature>
<dbReference type="VEuPathDB" id="FungiDB:I7I51_06612"/>
<proteinExistence type="predicted"/>
<feature type="compositionally biased region" description="Basic and acidic residues" evidence="1">
    <location>
        <begin position="75"/>
        <end position="86"/>
    </location>
</feature>
<dbReference type="EMBL" id="CP069115">
    <property type="protein sequence ID" value="QSS65763.1"/>
    <property type="molecule type" value="Genomic_DNA"/>
</dbReference>
<feature type="compositionally biased region" description="Polar residues" evidence="1">
    <location>
        <begin position="56"/>
        <end position="74"/>
    </location>
</feature>
<gene>
    <name evidence="3" type="ORF">I7I51_06612</name>
</gene>
<evidence type="ECO:0000256" key="1">
    <source>
        <dbReference type="SAM" id="MobiDB-lite"/>
    </source>
</evidence>
<feature type="compositionally biased region" description="Polar residues" evidence="1">
    <location>
        <begin position="148"/>
        <end position="159"/>
    </location>
</feature>
<feature type="compositionally biased region" description="Low complexity" evidence="1">
    <location>
        <begin position="19"/>
        <end position="33"/>
    </location>
</feature>
<accession>A0A8A1MM95</accession>
<dbReference type="Proteomes" id="UP000663671">
    <property type="component" value="Chromosome 3"/>
</dbReference>
<dbReference type="AlphaFoldDB" id="A0A8A1MM95"/>
<feature type="compositionally biased region" description="Low complexity" evidence="1">
    <location>
        <begin position="87"/>
        <end position="105"/>
    </location>
</feature>
<keyword evidence="2" id="KW-0812">Transmembrane</keyword>
<evidence type="ECO:0000313" key="3">
    <source>
        <dbReference type="EMBL" id="QSS65763.1"/>
    </source>
</evidence>